<sequence length="747" mass="80382">MRLMLIFRPLSASLAAYPFLTCLSVCLLLARAFQELNEYAKQQNYFLLLFQTLKVFRDRVLNVIPRFVYPIVVFVVIQVLLYAVLRSMRGNRGDLPDSTWLIIQSSIESLFEEASEYCMATPLQSIFTSSTSVNAPIGNELSSIDTVSIAPLAVSVIKTAVRTDVLASGHSEVISKNGVQVLGMQSNHNMQIPLTSFSSLSRIPVGAPTCKELACMATVACDPPAVPIINTDDEGNDVPNASFLELPISRTEEGHSAQSRFVLNRGETAICLQTNRQTLAARNQARTASSVCPPKSFPASVSSTLAGDPVCKELACIPAVSGDAIGVSVVKEVVRSKVVLGATCSEFAIIRCKNEHPAEGRSVVTHGKPTLSFHTTVSSRSPCHKTSNQVACVASAAGNAVSASIFHGTKGDNFVPSAPCVDLAIHCDENRRLPEGRPVLRPEERSLSFPLGEPGLPSQTKEMSCASGWTSKRMSLSKSSVSSMSISPPTCKQLACTGNIESGPFPISNINRTDDAKVFRSAPCLALTISSSEKRHLGESRAFISSEQPVPPLTKGRAIARGKEGLTSKTLAPLGSSKSSISIGASKRDFDNMVTPRADPLALSVYNADDGAKLLPNAPCLELAISTTQPAHLAHNGPIISHGKPAETLQTKKDTLAIVKQGCMSNALVRKTRTQKKSPSRICPLSEQRIYLLAEEEGKRMVYTTALLKSPRHREKEIFSAFVDHTWAKIRGHHPPSVHSAALVHVS</sequence>
<evidence type="ECO:0000313" key="2">
    <source>
        <dbReference type="EMBL" id="KAH7277070.1"/>
    </source>
</evidence>
<evidence type="ECO:0000313" key="3">
    <source>
        <dbReference type="Proteomes" id="UP000825935"/>
    </source>
</evidence>
<comment type="caution">
    <text evidence="2">The sequence shown here is derived from an EMBL/GenBank/DDBJ whole genome shotgun (WGS) entry which is preliminary data.</text>
</comment>
<proteinExistence type="predicted"/>
<evidence type="ECO:0000256" key="1">
    <source>
        <dbReference type="SAM" id="Phobius"/>
    </source>
</evidence>
<keyword evidence="1" id="KW-1133">Transmembrane helix</keyword>
<gene>
    <name evidence="2" type="ORF">KP509_39G033000</name>
</gene>
<reference evidence="2" key="1">
    <citation type="submission" date="2021-08" db="EMBL/GenBank/DDBJ databases">
        <title>WGS assembly of Ceratopteris richardii.</title>
        <authorList>
            <person name="Marchant D.B."/>
            <person name="Chen G."/>
            <person name="Jenkins J."/>
            <person name="Shu S."/>
            <person name="Leebens-Mack J."/>
            <person name="Grimwood J."/>
            <person name="Schmutz J."/>
            <person name="Soltis P."/>
            <person name="Soltis D."/>
            <person name="Chen Z.-H."/>
        </authorList>
    </citation>
    <scope>NUCLEOTIDE SEQUENCE</scope>
    <source>
        <strain evidence="2">Whitten #5841</strain>
        <tissue evidence="2">Leaf</tissue>
    </source>
</reference>
<organism evidence="2 3">
    <name type="scientific">Ceratopteris richardii</name>
    <name type="common">Triangle waterfern</name>
    <dbReference type="NCBI Taxonomy" id="49495"/>
    <lineage>
        <taxon>Eukaryota</taxon>
        <taxon>Viridiplantae</taxon>
        <taxon>Streptophyta</taxon>
        <taxon>Embryophyta</taxon>
        <taxon>Tracheophyta</taxon>
        <taxon>Polypodiopsida</taxon>
        <taxon>Polypodiidae</taxon>
        <taxon>Polypodiales</taxon>
        <taxon>Pteridineae</taxon>
        <taxon>Pteridaceae</taxon>
        <taxon>Parkerioideae</taxon>
        <taxon>Ceratopteris</taxon>
    </lineage>
</organism>
<keyword evidence="1" id="KW-0812">Transmembrane</keyword>
<feature type="transmembrane region" description="Helical" evidence="1">
    <location>
        <begin position="67"/>
        <end position="85"/>
    </location>
</feature>
<keyword evidence="3" id="KW-1185">Reference proteome</keyword>
<dbReference type="AlphaFoldDB" id="A0A8T2Q062"/>
<dbReference type="Proteomes" id="UP000825935">
    <property type="component" value="Chromosome 39"/>
</dbReference>
<accession>A0A8T2Q062</accession>
<dbReference type="EMBL" id="CM035444">
    <property type="protein sequence ID" value="KAH7277070.1"/>
    <property type="molecule type" value="Genomic_DNA"/>
</dbReference>
<keyword evidence="1" id="KW-0472">Membrane</keyword>
<protein>
    <submittedName>
        <fullName evidence="2">Uncharacterized protein</fullName>
    </submittedName>
</protein>
<name>A0A8T2Q062_CERRI</name>